<dbReference type="InterPro" id="IPR058316">
    <property type="entry name" value="DUF8003"/>
</dbReference>
<dbReference type="VEuPathDB" id="FungiDB:AeMF1_000374"/>
<name>A0A6G0WB96_9STRA</name>
<protein>
    <recommendedName>
        <fullName evidence="4">DUF8003 domain-containing protein</fullName>
    </recommendedName>
</protein>
<reference evidence="5 6" key="1">
    <citation type="submission" date="2019-07" db="EMBL/GenBank/DDBJ databases">
        <title>Genomics analysis of Aphanomyces spp. identifies a new class of oomycete effector associated with host adaptation.</title>
        <authorList>
            <person name="Gaulin E."/>
        </authorList>
    </citation>
    <scope>NUCLEOTIDE SEQUENCE [LARGE SCALE GENOMIC DNA]</scope>
    <source>
        <strain evidence="5 6">ATCC 201684</strain>
    </source>
</reference>
<accession>A0A6G0WB96</accession>
<proteinExistence type="predicted"/>
<evidence type="ECO:0000256" key="3">
    <source>
        <dbReference type="SAM" id="SignalP"/>
    </source>
</evidence>
<feature type="transmembrane region" description="Helical" evidence="2">
    <location>
        <begin position="1246"/>
        <end position="1265"/>
    </location>
</feature>
<feature type="transmembrane region" description="Helical" evidence="2">
    <location>
        <begin position="1285"/>
        <end position="1310"/>
    </location>
</feature>
<keyword evidence="2" id="KW-1133">Transmembrane helix</keyword>
<keyword evidence="3" id="KW-0732">Signal</keyword>
<feature type="region of interest" description="Disordered" evidence="1">
    <location>
        <begin position="1390"/>
        <end position="1432"/>
    </location>
</feature>
<feature type="domain" description="DUF8003" evidence="4">
    <location>
        <begin position="725"/>
        <end position="789"/>
    </location>
</feature>
<dbReference type="PANTHER" id="PTHR31513">
    <property type="entry name" value="EPHRIN TYPE-B RECEPTOR"/>
    <property type="match status" value="1"/>
</dbReference>
<keyword evidence="2" id="KW-0812">Transmembrane</keyword>
<sequence length="1432" mass="153991">MKGMISIVVFLTSTVVSQTTVVSPQTPTTTPAPLVSSSDLPTSLTTCPEFKCDDELSKECVVSALVKFTCLNNMDIQCEWKSSKDVIVNTLIAMDTQPKCRAHLTWQVNGSFRMTSNASITVASLNLTSYNFMMEDKSVLSTEDGVSIQVDQKIRVDQDAILISGGLWPGHAGGRVNISTSVFILYGEIRASGGEGICIDGRCTPGGNGGQVALTYSSVATETGSIVVSGGANPLGGKFVAGTDEEDVDDTFESGDCLSGAAGQILRIFASDKGADGLLVVSNGFNGPSGKFRRCAPITLNSITLNPSIKRVLIESESLVHFEGSVWELHGDSELIVEDATVIGDGGAPLDITVKQLVIRGSGQLRADSGLHLTADILSIDFGAKATWNYYASSRFVVKDSIQINGNVTTKSDAQLPFQDGGLVIQSGGDILIGGVISVPKLFALSKSNMILAGQIQAKETITQDAHYSPCSESLPVTNPDVSNYTLLLTSHGSIDMGHDSKPNFLSGSAVLICSDDSIRITSNSVVSSSGMGYSADHGIGKGECLSNLGGGAGFGGNGGDSIQIIGSQAKTNRGVGGIAYGSRSSTGHLGSGGGCSFGGSGGGLVMLGASHVELNGSILADGQSGLKERSGGGSGGFVGLTVSNALIGTGFLSASGGNSTCGQDEDSVLNASWFCGGGGGGGRLRLSGCKNFSECTDGFTGMYSVSGGKPDKYSERASVGTYYGFPCPPGYGGLLCRVCDVGTFKEERGSAECLKCQNSPSNSHYTNRGSTSSECLWSCNPGYTGKHCLSPLEDFFAMFGGELVFFSVAISAVFVIVGTGCMCKRDPYARTKYSRADTDHLVARKAWYHIRWSRLIWPRVGYPKLQEKDLEKHMARIYFSGNNSHESPLQLSTSVPNQLENVLDSDKFKNLAEQVNSILGFSAGGGLFNMLIKILCHPVAFDVMFYHRHKKFNNLKRTLAKYNHECMKGPRSKAMANAIKLGYCADYSLAYIEFLHRENDPTSCIPTFPGLVGKPHLPIVLLFAGMGTYESPLYLDPNDLLVRSVPQSPELTAFIDEAWIEIIAELNAMLRIVHLKNTLKSLSDLSEVTRYCEQKNGQLVDHNGQKAPSLGGLRMHLGRFYTNSSNDRYKWGLYLTCVENKKSTKSTRTPRHEKRSSLGIREEALHEYPNMWSPPKNLSRTLGSREVSGWNRPRDETLPIPGVLMSTEDLEEHEAFIMEGKKYVWNIFDFLPHNVPRPASLSEGWIVYIALLCFVLLDLAATLGTLVNLKCVENGMEVRTCTNLIVWPVLLVYPMAIIIAPICGLVALALSSPVAARKYGLWNSCSIINVVIAIAICYIESDKLVAPYVTRPLPLFPCAVLILKLAQAKAIDIYIADIESTRRRRGWRGLMKRRDSDTSTPPSSPYQSPRGETLPFKEAEAGRLLPQYGSL</sequence>
<gene>
    <name evidence="5" type="ORF">Ae201684_016847</name>
</gene>
<feature type="transmembrane region" description="Helical" evidence="2">
    <location>
        <begin position="796"/>
        <end position="824"/>
    </location>
</feature>
<dbReference type="Gene3D" id="2.10.50.10">
    <property type="entry name" value="Tumor Necrosis Factor Receptor, subunit A, domain 2"/>
    <property type="match status" value="1"/>
</dbReference>
<feature type="transmembrane region" description="Helical" evidence="2">
    <location>
        <begin position="1322"/>
        <end position="1342"/>
    </location>
</feature>
<evidence type="ECO:0000256" key="1">
    <source>
        <dbReference type="SAM" id="MobiDB-lite"/>
    </source>
</evidence>
<comment type="caution">
    <text evidence="5">The sequence shown here is derived from an EMBL/GenBank/DDBJ whole genome shotgun (WGS) entry which is preliminary data.</text>
</comment>
<keyword evidence="6" id="KW-1185">Reference proteome</keyword>
<dbReference type="PANTHER" id="PTHR31513:SF2">
    <property type="entry name" value="MRAZ"/>
    <property type="match status" value="1"/>
</dbReference>
<evidence type="ECO:0000256" key="2">
    <source>
        <dbReference type="SAM" id="Phobius"/>
    </source>
</evidence>
<dbReference type="Pfam" id="PF26010">
    <property type="entry name" value="DUF8003"/>
    <property type="match status" value="1"/>
</dbReference>
<keyword evidence="2" id="KW-0472">Membrane</keyword>
<dbReference type="Proteomes" id="UP000481153">
    <property type="component" value="Unassembled WGS sequence"/>
</dbReference>
<feature type="signal peptide" evidence="3">
    <location>
        <begin position="1"/>
        <end position="19"/>
    </location>
</feature>
<organism evidence="5 6">
    <name type="scientific">Aphanomyces euteiches</name>
    <dbReference type="NCBI Taxonomy" id="100861"/>
    <lineage>
        <taxon>Eukaryota</taxon>
        <taxon>Sar</taxon>
        <taxon>Stramenopiles</taxon>
        <taxon>Oomycota</taxon>
        <taxon>Saprolegniomycetes</taxon>
        <taxon>Saprolegniales</taxon>
        <taxon>Verrucalvaceae</taxon>
        <taxon>Aphanomyces</taxon>
    </lineage>
</organism>
<evidence type="ECO:0000313" key="5">
    <source>
        <dbReference type="EMBL" id="KAF0724439.1"/>
    </source>
</evidence>
<evidence type="ECO:0000259" key="4">
    <source>
        <dbReference type="Pfam" id="PF26010"/>
    </source>
</evidence>
<feature type="chain" id="PRO_5026304782" description="DUF8003 domain-containing protein" evidence="3">
    <location>
        <begin position="20"/>
        <end position="1432"/>
    </location>
</feature>
<dbReference type="EMBL" id="VJMJ01000270">
    <property type="protein sequence ID" value="KAF0724439.1"/>
    <property type="molecule type" value="Genomic_DNA"/>
</dbReference>
<evidence type="ECO:0000313" key="6">
    <source>
        <dbReference type="Proteomes" id="UP000481153"/>
    </source>
</evidence>